<dbReference type="eggNOG" id="ENOG502RPZB">
    <property type="taxonomic scope" value="Eukaryota"/>
</dbReference>
<comment type="caution">
    <text evidence="2">The sequence shown here is derived from an EMBL/GenBank/DDBJ whole genome shotgun (WGS) entry which is preliminary data.</text>
</comment>
<dbReference type="KEGG" id="abe:ARB_03948"/>
<dbReference type="GeneID" id="9525190"/>
<dbReference type="EMBL" id="ABSU01000067">
    <property type="protein sequence ID" value="EFE29201.1"/>
    <property type="molecule type" value="Genomic_DNA"/>
</dbReference>
<dbReference type="AlphaFoldDB" id="D4B638"/>
<dbReference type="Proteomes" id="UP000008866">
    <property type="component" value="Unassembled WGS sequence"/>
</dbReference>
<reference evidence="3" key="1">
    <citation type="journal article" date="2011" name="Genome Biol.">
        <title>Comparative and functional genomics provide insights into the pathogenicity of dermatophytic fungi.</title>
        <authorList>
            <person name="Burmester A."/>
            <person name="Shelest E."/>
            <person name="Gloeckner G."/>
            <person name="Heddergott C."/>
            <person name="Schindler S."/>
            <person name="Staib P."/>
            <person name="Heidel A."/>
            <person name="Felder M."/>
            <person name="Petzold A."/>
            <person name="Szafranski K."/>
            <person name="Feuermann M."/>
            <person name="Pedruzzi I."/>
            <person name="Priebe S."/>
            <person name="Groth M."/>
            <person name="Winkler R."/>
            <person name="Li W."/>
            <person name="Kniemeyer O."/>
            <person name="Schroeckh V."/>
            <person name="Hertweck C."/>
            <person name="Hube B."/>
            <person name="White T.C."/>
            <person name="Platzer M."/>
            <person name="Guthke R."/>
            <person name="Heitman J."/>
            <person name="Woestemeyer J."/>
            <person name="Zipfel P.F."/>
            <person name="Monod M."/>
            <person name="Brakhage A.A."/>
        </authorList>
    </citation>
    <scope>NUCLEOTIDE SEQUENCE [LARGE SCALE GENOMIC DNA]</scope>
    <source>
        <strain evidence="3">ATCC MYA-4681 / CBS 112371</strain>
    </source>
</reference>
<evidence type="ECO:0000313" key="3">
    <source>
        <dbReference type="Proteomes" id="UP000008866"/>
    </source>
</evidence>
<proteinExistence type="predicted"/>
<name>D4B638_ARTBC</name>
<evidence type="ECO:0000313" key="2">
    <source>
        <dbReference type="EMBL" id="EFE29201.1"/>
    </source>
</evidence>
<dbReference type="HOGENOM" id="CLU_1061617_0_0_1"/>
<feature type="compositionally biased region" description="Basic and acidic residues" evidence="1">
    <location>
        <begin position="107"/>
        <end position="120"/>
    </location>
</feature>
<keyword evidence="3" id="KW-1185">Reference proteome</keyword>
<protein>
    <submittedName>
        <fullName evidence="2">Uncharacterized protein</fullName>
    </submittedName>
</protein>
<evidence type="ECO:0000256" key="1">
    <source>
        <dbReference type="SAM" id="MobiDB-lite"/>
    </source>
</evidence>
<feature type="region of interest" description="Disordered" evidence="1">
    <location>
        <begin position="88"/>
        <end position="127"/>
    </location>
</feature>
<dbReference type="RefSeq" id="XP_003009846.1">
    <property type="nucleotide sequence ID" value="XM_003009800.1"/>
</dbReference>
<feature type="compositionally biased region" description="Polar residues" evidence="1">
    <location>
        <begin position="16"/>
        <end position="26"/>
    </location>
</feature>
<accession>D4B638</accession>
<gene>
    <name evidence="2" type="ORF">ARB_03948</name>
</gene>
<sequence>MGPPPPAKAADANTIADHSSISTASSPALIGIPSVSSTNSAPLVKPENASNKSVPTVPAAQHESPEERVARFLKFVKNSTPEEISAMARKCGPRGGEPIPFDTDEDAPYHTDEKDSDKPKAYQQRQNEGVSGNLGLWKLDASSDTLFFKKQCTIVSSNFVMRTPFFVYFGMNTYQRYIPDNQLKVDRMKHNGHNKSNGRLIWQPSRRQLSWSQYLHNETTKKDQIYELSVDFSNPSRDEGAFYIYPESFRRVLQKGRPGCSV</sequence>
<organism evidence="2 3">
    <name type="scientific">Arthroderma benhamiae (strain ATCC MYA-4681 / CBS 112371)</name>
    <name type="common">Trichophyton mentagrophytes</name>
    <dbReference type="NCBI Taxonomy" id="663331"/>
    <lineage>
        <taxon>Eukaryota</taxon>
        <taxon>Fungi</taxon>
        <taxon>Dikarya</taxon>
        <taxon>Ascomycota</taxon>
        <taxon>Pezizomycotina</taxon>
        <taxon>Eurotiomycetes</taxon>
        <taxon>Eurotiomycetidae</taxon>
        <taxon>Onygenales</taxon>
        <taxon>Arthrodermataceae</taxon>
        <taxon>Trichophyton</taxon>
    </lineage>
</organism>
<feature type="region of interest" description="Disordered" evidence="1">
    <location>
        <begin position="1"/>
        <end position="66"/>
    </location>
</feature>